<name>A0A0F8XMR2_9ZZZZ</name>
<evidence type="ECO:0008006" key="2">
    <source>
        <dbReference type="Google" id="ProtNLM"/>
    </source>
</evidence>
<organism evidence="1">
    <name type="scientific">marine sediment metagenome</name>
    <dbReference type="NCBI Taxonomy" id="412755"/>
    <lineage>
        <taxon>unclassified sequences</taxon>
        <taxon>metagenomes</taxon>
        <taxon>ecological metagenomes</taxon>
    </lineage>
</organism>
<gene>
    <name evidence="1" type="ORF">LCGC14_2925730</name>
</gene>
<reference evidence="1" key="1">
    <citation type="journal article" date="2015" name="Nature">
        <title>Complex archaea that bridge the gap between prokaryotes and eukaryotes.</title>
        <authorList>
            <person name="Spang A."/>
            <person name="Saw J.H."/>
            <person name="Jorgensen S.L."/>
            <person name="Zaremba-Niedzwiedzka K."/>
            <person name="Martijn J."/>
            <person name="Lind A.E."/>
            <person name="van Eijk R."/>
            <person name="Schleper C."/>
            <person name="Guy L."/>
            <person name="Ettema T.J."/>
        </authorList>
    </citation>
    <scope>NUCLEOTIDE SEQUENCE</scope>
</reference>
<comment type="caution">
    <text evidence="1">The sequence shown here is derived from an EMBL/GenBank/DDBJ whole genome shotgun (WGS) entry which is preliminary data.</text>
</comment>
<protein>
    <recommendedName>
        <fullName evidence="2">HNH endonuclease</fullName>
    </recommendedName>
</protein>
<feature type="non-terminal residue" evidence="1">
    <location>
        <position position="1"/>
    </location>
</feature>
<proteinExistence type="predicted"/>
<accession>A0A0F8XMR2</accession>
<dbReference type="EMBL" id="LAZR01058268">
    <property type="protein sequence ID" value="KKK70268.1"/>
    <property type="molecule type" value="Genomic_DNA"/>
</dbReference>
<evidence type="ECO:0000313" key="1">
    <source>
        <dbReference type="EMBL" id="KKK70268.1"/>
    </source>
</evidence>
<dbReference type="AlphaFoldDB" id="A0A0F8XMR2"/>
<sequence>EKVRIHKMCHRKIHSVFTERELKNYYHTIGRLKESEHIQKFIKWISKKDPDFYEKTKDTQTRKRKRRR</sequence>